<evidence type="ECO:0000256" key="2">
    <source>
        <dbReference type="ARBA" id="ARBA00022692"/>
    </source>
</evidence>
<proteinExistence type="predicted"/>
<evidence type="ECO:0000313" key="10">
    <source>
        <dbReference type="Proteomes" id="UP000601435"/>
    </source>
</evidence>
<dbReference type="InterPro" id="IPR013057">
    <property type="entry name" value="AA_transpt_TM"/>
</dbReference>
<evidence type="ECO:0000313" key="9">
    <source>
        <dbReference type="EMBL" id="CAE7942119.1"/>
    </source>
</evidence>
<dbReference type="InterPro" id="IPR002654">
    <property type="entry name" value="Glyco_trans_25"/>
</dbReference>
<evidence type="ECO:0000256" key="3">
    <source>
        <dbReference type="ARBA" id="ARBA00022989"/>
    </source>
</evidence>
<feature type="transmembrane region" description="Helical" evidence="5">
    <location>
        <begin position="124"/>
        <end position="142"/>
    </location>
</feature>
<keyword evidence="6" id="KW-0732">Signal</keyword>
<sequence>ISVLALAVYAYLLVVLPIRWGTEELTSGRAPSLAGVWGKFEPSNLGLWLGTSIFAQEAVVVSQCVYQDTRLRDHRAFRPILVSSFLICSVASTALAAFGCMCYGDSVKQVFYLNFPASSLDVTIAETILCLVLLPTFVIQLYPVARCFDELLTCAGYVSLSSDDSDETLEDSEEGRGQSCLVKVLARWLLVIITCVVAAVVPDLACISGYSGSFAMSVIGFFLPPLCHLKLHHFRVSTLDWILDVGLLAVGVTALVLGVSNTSTDCAEVSQRGGRRKWRAPSFAAFWEGSRRPRMRLSAVSEDNLLGLDQDTVDLHRKYHDATITYTAMNIDWAQDKGYENDGELSETERDAVARAARARLFRWPELEDRDVHAVDFGPERLRFCKSADSAEALGDPGKNVFVVSQMRRPSRLRHALNELYREGISANIVDAVDGDGFRAQDELERLGIIPVPGYEGHKNHGIHLTTGEVGCFMSHFTIWHHMVKHNIPAALILEDDFDLQPDFALKLGEYLEEARGYDWNLLYVGRSPTEPDWTRLSQHIVEPGYTLWTVGYIMRLDGAKALLDARVERAFAPLDDYFSVAAGRGFDCFYNDKVLEWKPYIPVLLRPMALTPPLVMPYVGSMFLSDTAKVRAATRYVEDLPVSVPDE</sequence>
<dbReference type="GO" id="GO:0016020">
    <property type="term" value="C:membrane"/>
    <property type="evidence" value="ECO:0007669"/>
    <property type="project" value="UniProtKB-SubCell"/>
</dbReference>
<gene>
    <name evidence="9" type="primary">colgalt1</name>
    <name evidence="9" type="ORF">SNEC2469_LOCUS34539</name>
</gene>
<dbReference type="Pfam" id="PF01490">
    <property type="entry name" value="Aa_trans"/>
    <property type="match status" value="1"/>
</dbReference>
<evidence type="ECO:0000256" key="5">
    <source>
        <dbReference type="SAM" id="Phobius"/>
    </source>
</evidence>
<feature type="non-terminal residue" evidence="9">
    <location>
        <position position="1"/>
    </location>
</feature>
<keyword evidence="3 5" id="KW-1133">Transmembrane helix</keyword>
<dbReference type="PANTHER" id="PTHR22950:SF666">
    <property type="entry name" value="VACUOLAR AMINO ACID TRANSPORTER 4"/>
    <property type="match status" value="1"/>
</dbReference>
<feature type="domain" description="Glycosyl transferase family 25" evidence="8">
    <location>
        <begin position="400"/>
        <end position="566"/>
    </location>
</feature>
<feature type="domain" description="Amino acid transporter transmembrane" evidence="7">
    <location>
        <begin position="6"/>
        <end position="262"/>
    </location>
</feature>
<keyword evidence="4 5" id="KW-0472">Membrane</keyword>
<dbReference type="AlphaFoldDB" id="A0A813CEC3"/>
<dbReference type="Proteomes" id="UP000601435">
    <property type="component" value="Unassembled WGS sequence"/>
</dbReference>
<comment type="subcellular location">
    <subcellularLocation>
        <location evidence="1">Membrane</location>
        <topology evidence="1">Multi-pass membrane protein</topology>
    </subcellularLocation>
</comment>
<reference evidence="9" key="1">
    <citation type="submission" date="2021-02" db="EMBL/GenBank/DDBJ databases">
        <authorList>
            <person name="Dougan E. K."/>
            <person name="Rhodes N."/>
            <person name="Thang M."/>
            <person name="Chan C."/>
        </authorList>
    </citation>
    <scope>NUCLEOTIDE SEQUENCE</scope>
</reference>
<dbReference type="CDD" id="cd06532">
    <property type="entry name" value="Glyco_transf_25"/>
    <property type="match status" value="1"/>
</dbReference>
<protein>
    <submittedName>
        <fullName evidence="9">Colgalt1 protein</fullName>
    </submittedName>
</protein>
<keyword evidence="10" id="KW-1185">Reference proteome</keyword>
<comment type="caution">
    <text evidence="9">The sequence shown here is derived from an EMBL/GenBank/DDBJ whole genome shotgun (WGS) entry which is preliminary data.</text>
</comment>
<evidence type="ECO:0000256" key="1">
    <source>
        <dbReference type="ARBA" id="ARBA00004141"/>
    </source>
</evidence>
<accession>A0A813CEC3</accession>
<dbReference type="OrthoDB" id="432767at2759"/>
<feature type="transmembrane region" description="Helical" evidence="5">
    <location>
        <begin position="78"/>
        <end position="104"/>
    </location>
</feature>
<dbReference type="GO" id="GO:0015179">
    <property type="term" value="F:L-amino acid transmembrane transporter activity"/>
    <property type="evidence" value="ECO:0007669"/>
    <property type="project" value="TreeGrafter"/>
</dbReference>
<organism evidence="9 10">
    <name type="scientific">Symbiodinium necroappetens</name>
    <dbReference type="NCBI Taxonomy" id="1628268"/>
    <lineage>
        <taxon>Eukaryota</taxon>
        <taxon>Sar</taxon>
        <taxon>Alveolata</taxon>
        <taxon>Dinophyceae</taxon>
        <taxon>Suessiales</taxon>
        <taxon>Symbiodiniaceae</taxon>
        <taxon>Symbiodinium</taxon>
    </lineage>
</organism>
<dbReference type="PANTHER" id="PTHR22950">
    <property type="entry name" value="AMINO ACID TRANSPORTER"/>
    <property type="match status" value="1"/>
</dbReference>
<dbReference type="EMBL" id="CAJNJA010095720">
    <property type="protein sequence ID" value="CAE7942119.1"/>
    <property type="molecule type" value="Genomic_DNA"/>
</dbReference>
<evidence type="ECO:0000256" key="6">
    <source>
        <dbReference type="SAM" id="SignalP"/>
    </source>
</evidence>
<evidence type="ECO:0000259" key="7">
    <source>
        <dbReference type="Pfam" id="PF01490"/>
    </source>
</evidence>
<feature type="transmembrane region" description="Helical" evidence="5">
    <location>
        <begin position="184"/>
        <end position="201"/>
    </location>
</feature>
<feature type="chain" id="PRO_5032468782" evidence="6">
    <location>
        <begin position="22"/>
        <end position="648"/>
    </location>
</feature>
<keyword evidence="2 5" id="KW-0812">Transmembrane</keyword>
<name>A0A813CEC3_9DINO</name>
<feature type="signal peptide" evidence="6">
    <location>
        <begin position="1"/>
        <end position="21"/>
    </location>
</feature>
<dbReference type="Pfam" id="PF01755">
    <property type="entry name" value="Glyco_transf_25"/>
    <property type="match status" value="1"/>
</dbReference>
<evidence type="ECO:0000259" key="8">
    <source>
        <dbReference type="Pfam" id="PF01755"/>
    </source>
</evidence>
<evidence type="ECO:0000256" key="4">
    <source>
        <dbReference type="ARBA" id="ARBA00023136"/>
    </source>
</evidence>